<protein>
    <submittedName>
        <fullName evidence="1">Uncharacterized protein</fullName>
    </submittedName>
</protein>
<name>A0A8H3KN70_9GLOM</name>
<evidence type="ECO:0000313" key="2">
    <source>
        <dbReference type="Proteomes" id="UP000615446"/>
    </source>
</evidence>
<comment type="caution">
    <text evidence="1">The sequence shown here is derived from an EMBL/GenBank/DDBJ whole genome shotgun (WGS) entry which is preliminary data.</text>
</comment>
<accession>A0A8H3KN70</accession>
<dbReference type="Proteomes" id="UP000615446">
    <property type="component" value="Unassembled WGS sequence"/>
</dbReference>
<organism evidence="1 2">
    <name type="scientific">Rhizophagus clarus</name>
    <dbReference type="NCBI Taxonomy" id="94130"/>
    <lineage>
        <taxon>Eukaryota</taxon>
        <taxon>Fungi</taxon>
        <taxon>Fungi incertae sedis</taxon>
        <taxon>Mucoromycota</taxon>
        <taxon>Glomeromycotina</taxon>
        <taxon>Glomeromycetes</taxon>
        <taxon>Glomerales</taxon>
        <taxon>Glomeraceae</taxon>
        <taxon>Rhizophagus</taxon>
    </lineage>
</organism>
<dbReference type="EMBL" id="BLAL01000004">
    <property type="protein sequence ID" value="GES72743.1"/>
    <property type="molecule type" value="Genomic_DNA"/>
</dbReference>
<gene>
    <name evidence="1" type="ORF">RCL2_000029600</name>
</gene>
<reference evidence="1" key="1">
    <citation type="submission" date="2019-10" db="EMBL/GenBank/DDBJ databases">
        <title>Conservation and host-specific expression of non-tandemly repeated heterogenous ribosome RNA gene in arbuscular mycorrhizal fungi.</title>
        <authorList>
            <person name="Maeda T."/>
            <person name="Kobayashi Y."/>
            <person name="Nakagawa T."/>
            <person name="Ezawa T."/>
            <person name="Yamaguchi K."/>
            <person name="Bino T."/>
            <person name="Nishimoto Y."/>
            <person name="Shigenobu S."/>
            <person name="Kawaguchi M."/>
        </authorList>
    </citation>
    <scope>NUCLEOTIDE SEQUENCE</scope>
    <source>
        <strain evidence="1">HR1</strain>
    </source>
</reference>
<dbReference type="AlphaFoldDB" id="A0A8H3KN70"/>
<proteinExistence type="predicted"/>
<sequence length="73" mass="8153">MIGGYIPIIRKSDDSYGTIKDSYFKKKHNIEDHISGRVNNEKYVALNSPEHGLSFGFGYILDFGIEGQTEGIA</sequence>
<evidence type="ECO:0000313" key="1">
    <source>
        <dbReference type="EMBL" id="GES72743.1"/>
    </source>
</evidence>